<evidence type="ECO:0000256" key="1">
    <source>
        <dbReference type="SAM" id="MobiDB-lite"/>
    </source>
</evidence>
<organism evidence="3 4">
    <name type="scientific">Solirubrobacter phytolaccae</name>
    <dbReference type="NCBI Taxonomy" id="1404360"/>
    <lineage>
        <taxon>Bacteria</taxon>
        <taxon>Bacillati</taxon>
        <taxon>Actinomycetota</taxon>
        <taxon>Thermoleophilia</taxon>
        <taxon>Solirubrobacterales</taxon>
        <taxon>Solirubrobacteraceae</taxon>
        <taxon>Solirubrobacter</taxon>
    </lineage>
</organism>
<name>A0A9X3NF79_9ACTN</name>
<feature type="compositionally biased region" description="Low complexity" evidence="1">
    <location>
        <begin position="124"/>
        <end position="141"/>
    </location>
</feature>
<dbReference type="AlphaFoldDB" id="A0A9X3NF79"/>
<reference evidence="3" key="1">
    <citation type="submission" date="2022-10" db="EMBL/GenBank/DDBJ databases">
        <title>The WGS of Solirubrobacter phytolaccae KCTC 29190.</title>
        <authorList>
            <person name="Jiang Z."/>
        </authorList>
    </citation>
    <scope>NUCLEOTIDE SEQUENCE</scope>
    <source>
        <strain evidence="3">KCTC 29190</strain>
    </source>
</reference>
<evidence type="ECO:0000256" key="2">
    <source>
        <dbReference type="SAM" id="SignalP"/>
    </source>
</evidence>
<sequence length="159" mass="16815">MTAVRLVVVAALALAWAGCAQDAEREPAERRNLRALDAVPSPPGATMVRTQTLGHKAPDTSDGPIVGYSTRRLLRLARPTPENEVLAFVHDNLGRNGWKPEPGYAAGRRDGSCLHLMAVSSLPASSDDLPSVSYSLEPSSSGRNGSARGLVLDISDCRG</sequence>
<feature type="chain" id="PRO_5040985413" description="Lipoprotein" evidence="2">
    <location>
        <begin position="23"/>
        <end position="159"/>
    </location>
</feature>
<keyword evidence="4" id="KW-1185">Reference proteome</keyword>
<gene>
    <name evidence="3" type="ORF">OJ997_22145</name>
</gene>
<feature type="signal peptide" evidence="2">
    <location>
        <begin position="1"/>
        <end position="22"/>
    </location>
</feature>
<dbReference type="EMBL" id="JAPDDP010000045">
    <property type="protein sequence ID" value="MDA0183026.1"/>
    <property type="molecule type" value="Genomic_DNA"/>
</dbReference>
<proteinExistence type="predicted"/>
<feature type="region of interest" description="Disordered" evidence="1">
    <location>
        <begin position="124"/>
        <end position="148"/>
    </location>
</feature>
<keyword evidence="2" id="KW-0732">Signal</keyword>
<evidence type="ECO:0000313" key="3">
    <source>
        <dbReference type="EMBL" id="MDA0183026.1"/>
    </source>
</evidence>
<dbReference type="PROSITE" id="PS51257">
    <property type="entry name" value="PROKAR_LIPOPROTEIN"/>
    <property type="match status" value="1"/>
</dbReference>
<dbReference type="Proteomes" id="UP001147653">
    <property type="component" value="Unassembled WGS sequence"/>
</dbReference>
<evidence type="ECO:0000313" key="4">
    <source>
        <dbReference type="Proteomes" id="UP001147653"/>
    </source>
</evidence>
<protein>
    <recommendedName>
        <fullName evidence="5">Lipoprotein</fullName>
    </recommendedName>
</protein>
<comment type="caution">
    <text evidence="3">The sequence shown here is derived from an EMBL/GenBank/DDBJ whole genome shotgun (WGS) entry which is preliminary data.</text>
</comment>
<evidence type="ECO:0008006" key="5">
    <source>
        <dbReference type="Google" id="ProtNLM"/>
    </source>
</evidence>
<accession>A0A9X3NF79</accession>
<dbReference type="RefSeq" id="WP_270027410.1">
    <property type="nucleotide sequence ID" value="NZ_JAPDDP010000045.1"/>
</dbReference>